<reference evidence="2" key="1">
    <citation type="submission" date="2023-05" db="EMBL/GenBank/DDBJ databases">
        <title>Nepenthes gracilis genome sequencing.</title>
        <authorList>
            <person name="Fukushima K."/>
        </authorList>
    </citation>
    <scope>NUCLEOTIDE SEQUENCE</scope>
    <source>
        <strain evidence="2">SING2019-196</strain>
    </source>
</reference>
<dbReference type="Proteomes" id="UP001279734">
    <property type="component" value="Unassembled WGS sequence"/>
</dbReference>
<dbReference type="EMBL" id="BSYO01000029">
    <property type="protein sequence ID" value="GMH25543.1"/>
    <property type="molecule type" value="Genomic_DNA"/>
</dbReference>
<feature type="region of interest" description="Disordered" evidence="1">
    <location>
        <begin position="46"/>
        <end position="71"/>
    </location>
</feature>
<gene>
    <name evidence="2" type="ORF">Nepgr_027386</name>
</gene>
<evidence type="ECO:0000256" key="1">
    <source>
        <dbReference type="SAM" id="MobiDB-lite"/>
    </source>
</evidence>
<comment type="caution">
    <text evidence="2">The sequence shown here is derived from an EMBL/GenBank/DDBJ whole genome shotgun (WGS) entry which is preliminary data.</text>
</comment>
<evidence type="ECO:0000313" key="2">
    <source>
        <dbReference type="EMBL" id="GMH25543.1"/>
    </source>
</evidence>
<organism evidence="2 3">
    <name type="scientific">Nepenthes gracilis</name>
    <name type="common">Slender pitcher plant</name>
    <dbReference type="NCBI Taxonomy" id="150966"/>
    <lineage>
        <taxon>Eukaryota</taxon>
        <taxon>Viridiplantae</taxon>
        <taxon>Streptophyta</taxon>
        <taxon>Embryophyta</taxon>
        <taxon>Tracheophyta</taxon>
        <taxon>Spermatophyta</taxon>
        <taxon>Magnoliopsida</taxon>
        <taxon>eudicotyledons</taxon>
        <taxon>Gunneridae</taxon>
        <taxon>Pentapetalae</taxon>
        <taxon>Caryophyllales</taxon>
        <taxon>Nepenthaceae</taxon>
        <taxon>Nepenthes</taxon>
    </lineage>
</organism>
<evidence type="ECO:0000313" key="3">
    <source>
        <dbReference type="Proteomes" id="UP001279734"/>
    </source>
</evidence>
<protein>
    <submittedName>
        <fullName evidence="2">Uncharacterized protein</fullName>
    </submittedName>
</protein>
<name>A0AAD3Y1E9_NEPGR</name>
<sequence length="187" mass="20566">MFIVIFRRRGPSMVEWMRSIEALLALPSDALEGIRDDLLAEALEEEAHPRSELASHPPASATLDSGTGQPAEAREAFRVEAAAIEVPLSATQSRASTIVESYAWGELQNFGAALHRYEEPLLIAEQDLASLQSENARLEEDLASRIGLEELGPVLAEDPKRWIQSGEVMGRFALKRCDLLVSIVTPF</sequence>
<keyword evidence="3" id="KW-1185">Reference proteome</keyword>
<accession>A0AAD3Y1E9</accession>
<proteinExistence type="predicted"/>
<dbReference type="AlphaFoldDB" id="A0AAD3Y1E9"/>